<reference evidence="1 2" key="1">
    <citation type="submission" date="2014-01" db="EMBL/GenBank/DDBJ databases">
        <title>Roseivivax isoporae LMG 25204 Genome Sequencing.</title>
        <authorList>
            <person name="Lai Q."/>
            <person name="Li G."/>
            <person name="Shao Z."/>
        </authorList>
    </citation>
    <scope>NUCLEOTIDE SEQUENCE [LARGE SCALE GENOMIC DNA]</scope>
    <source>
        <strain evidence="1 2">LMG 25204</strain>
    </source>
</reference>
<dbReference type="eggNOG" id="ENOG503016E">
    <property type="taxonomic scope" value="Bacteria"/>
</dbReference>
<sequence length="115" mass="12227">MLSDDSFVGQDAAHSIGDIDPGASVVFCRTLDDAVDAVAAPRPLTALFMLSPRKPLAGNPLLPLLRARDAALVVLTSNRTFEIPEGEDVVLDEMPFSAQSIRALVSKVRTGRPQG</sequence>
<dbReference type="EMBL" id="JAME01000006">
    <property type="protein sequence ID" value="ETX30025.1"/>
    <property type="molecule type" value="Genomic_DNA"/>
</dbReference>
<organism evidence="1 2">
    <name type="scientific">Roseivivax isoporae LMG 25204</name>
    <dbReference type="NCBI Taxonomy" id="1449351"/>
    <lineage>
        <taxon>Bacteria</taxon>
        <taxon>Pseudomonadati</taxon>
        <taxon>Pseudomonadota</taxon>
        <taxon>Alphaproteobacteria</taxon>
        <taxon>Rhodobacterales</taxon>
        <taxon>Roseobacteraceae</taxon>
        <taxon>Roseivivax</taxon>
    </lineage>
</organism>
<evidence type="ECO:0000313" key="1">
    <source>
        <dbReference type="EMBL" id="ETX30025.1"/>
    </source>
</evidence>
<name>X7FB91_9RHOB</name>
<protein>
    <submittedName>
        <fullName evidence="1">Uncharacterized protein</fullName>
    </submittedName>
</protein>
<evidence type="ECO:0000313" key="2">
    <source>
        <dbReference type="Proteomes" id="UP000023430"/>
    </source>
</evidence>
<proteinExistence type="predicted"/>
<dbReference type="AlphaFoldDB" id="X7FB91"/>
<keyword evidence="2" id="KW-1185">Reference proteome</keyword>
<gene>
    <name evidence="1" type="ORF">RISW2_19755</name>
</gene>
<comment type="caution">
    <text evidence="1">The sequence shown here is derived from an EMBL/GenBank/DDBJ whole genome shotgun (WGS) entry which is preliminary data.</text>
</comment>
<dbReference type="Proteomes" id="UP000023430">
    <property type="component" value="Unassembled WGS sequence"/>
</dbReference>
<accession>X7FB91</accession>